<evidence type="ECO:0000256" key="1">
    <source>
        <dbReference type="SAM" id="MobiDB-lite"/>
    </source>
</evidence>
<sequence>MVASGAARAGPTIGRHENDGPRVDDDRPSRVDVRDDRDDEGRRRRTESGRRVAVAPSTEVPHSTSGVAVDDLDEKDENDENDDDDDYRHRGRYVNMDDDTCDGTRDPFLRRHRCCPAVQSLCAGSVLLGFLSHGLFAIASVAYVRLAHVQLSWLRYALVYNDVPDEMINVDDDAAWWAWAAANQGRYSDQSSDFEDVRAAYFDECAAWRIRGASSFAVVGVLDYLRYWDTMNVYMTLAGMAGVASGLSNGGRTAAVAWECVSVHLYLLESYNLIHRDHHHRAPRLDRSRDAGGDGGVGVGDGDGLVDDDDDGGRGRGACGGDDRTRPPRVGFRLQSVVWIGDVLFLAGSVLDVMGSYLDVAGVVGMWVGYADVVACYLWLGCAATKWMAEVYFLHWQWRADDEYGWERGIENNLDRDGSGENGGGGGEIAIDKGLLPARAGGGDFRFLDSSRGFEEANYYYSVV</sequence>
<organism evidence="2 3">
    <name type="scientific">Stephanodiscus triporus</name>
    <dbReference type="NCBI Taxonomy" id="2934178"/>
    <lineage>
        <taxon>Eukaryota</taxon>
        <taxon>Sar</taxon>
        <taxon>Stramenopiles</taxon>
        <taxon>Ochrophyta</taxon>
        <taxon>Bacillariophyta</taxon>
        <taxon>Coscinodiscophyceae</taxon>
        <taxon>Thalassiosirophycidae</taxon>
        <taxon>Stephanodiscales</taxon>
        <taxon>Stephanodiscaceae</taxon>
        <taxon>Stephanodiscus</taxon>
    </lineage>
</organism>
<feature type="compositionally biased region" description="Gly residues" evidence="1">
    <location>
        <begin position="293"/>
        <end position="303"/>
    </location>
</feature>
<accession>A0ABD3NDB8</accession>
<proteinExistence type="predicted"/>
<reference evidence="2 3" key="1">
    <citation type="submission" date="2024-10" db="EMBL/GenBank/DDBJ databases">
        <title>Updated reference genomes for cyclostephanoid diatoms.</title>
        <authorList>
            <person name="Roberts W.R."/>
            <person name="Alverson A.J."/>
        </authorList>
    </citation>
    <scope>NUCLEOTIDE SEQUENCE [LARGE SCALE GENOMIC DNA]</scope>
    <source>
        <strain evidence="2 3">AJA276-08</strain>
    </source>
</reference>
<dbReference type="EMBL" id="JALLAZ020001494">
    <property type="protein sequence ID" value="KAL3774019.1"/>
    <property type="molecule type" value="Genomic_DNA"/>
</dbReference>
<dbReference type="AlphaFoldDB" id="A0ABD3NDB8"/>
<evidence type="ECO:0000313" key="3">
    <source>
        <dbReference type="Proteomes" id="UP001530315"/>
    </source>
</evidence>
<gene>
    <name evidence="2" type="ORF">ACHAW5_011371</name>
</gene>
<feature type="compositionally biased region" description="Basic and acidic residues" evidence="1">
    <location>
        <begin position="14"/>
        <end position="50"/>
    </location>
</feature>
<feature type="compositionally biased region" description="Acidic residues" evidence="1">
    <location>
        <begin position="70"/>
        <end position="85"/>
    </location>
</feature>
<name>A0ABD3NDB8_9STRA</name>
<feature type="region of interest" description="Disordered" evidence="1">
    <location>
        <begin position="284"/>
        <end position="324"/>
    </location>
</feature>
<comment type="caution">
    <text evidence="2">The sequence shown here is derived from an EMBL/GenBank/DDBJ whole genome shotgun (WGS) entry which is preliminary data.</text>
</comment>
<feature type="region of interest" description="Disordered" evidence="1">
    <location>
        <begin position="1"/>
        <end position="91"/>
    </location>
</feature>
<protein>
    <submittedName>
        <fullName evidence="2">Uncharacterized protein</fullName>
    </submittedName>
</protein>
<evidence type="ECO:0000313" key="2">
    <source>
        <dbReference type="EMBL" id="KAL3774019.1"/>
    </source>
</evidence>
<dbReference type="Proteomes" id="UP001530315">
    <property type="component" value="Unassembled WGS sequence"/>
</dbReference>
<keyword evidence="3" id="KW-1185">Reference proteome</keyword>